<reference evidence="2" key="1">
    <citation type="submission" date="2019-09" db="EMBL/GenBank/DDBJ databases">
        <title>Characterisation of the sponge microbiome using genome-centric metagenomics.</title>
        <authorList>
            <person name="Engelberts J.P."/>
            <person name="Robbins S.J."/>
            <person name="De Goeij J.M."/>
            <person name="Aranda M."/>
            <person name="Bell S.C."/>
            <person name="Webster N.S."/>
        </authorList>
    </citation>
    <scope>NUCLEOTIDE SEQUENCE</scope>
    <source>
        <strain evidence="2">SB0675_bin_29</strain>
    </source>
</reference>
<name>A0A6B1G4Y1_9CHLR</name>
<proteinExistence type="predicted"/>
<evidence type="ECO:0000313" key="2">
    <source>
        <dbReference type="EMBL" id="MYH62235.1"/>
    </source>
</evidence>
<dbReference type="GO" id="GO:0003676">
    <property type="term" value="F:nucleic acid binding"/>
    <property type="evidence" value="ECO:0007669"/>
    <property type="project" value="InterPro"/>
</dbReference>
<organism evidence="2">
    <name type="scientific">Caldilineaceae bacterium SB0675_bin_29</name>
    <dbReference type="NCBI Taxonomy" id="2605266"/>
    <lineage>
        <taxon>Bacteria</taxon>
        <taxon>Bacillati</taxon>
        <taxon>Chloroflexota</taxon>
        <taxon>Caldilineae</taxon>
        <taxon>Caldilineales</taxon>
        <taxon>Caldilineaceae</taxon>
    </lineage>
</organism>
<sequence>MIQFDFGRLEQVELRTVWVSEDSDFASWLARGDSLALLGEAINMDLELEDMEGWVSPYPRGVICRSRGGGGYVVIENQLEHTDQSHLGQLLTYAAELKAVTMVWVAAEFTQEDRNTLNWLNEITNDNIQFFGLEVELWRIGDSPLAPKFYLVSKPAGWEEGSAKTVHSSPSGTPTPSPAPSPA</sequence>
<dbReference type="EMBL" id="VYDA01000392">
    <property type="protein sequence ID" value="MYH62235.1"/>
    <property type="molecule type" value="Genomic_DNA"/>
</dbReference>
<comment type="caution">
    <text evidence="2">The sequence shown here is derived from an EMBL/GenBank/DDBJ whole genome shotgun (WGS) entry which is preliminary data.</text>
</comment>
<dbReference type="AlphaFoldDB" id="A0A6B1G4Y1"/>
<evidence type="ECO:0000256" key="1">
    <source>
        <dbReference type="SAM" id="MobiDB-lite"/>
    </source>
</evidence>
<protein>
    <submittedName>
        <fullName evidence="2">DUF4268 domain-containing protein</fullName>
    </submittedName>
</protein>
<dbReference type="InterPro" id="IPR011856">
    <property type="entry name" value="tRNA_endonuc-like_dom_sf"/>
</dbReference>
<gene>
    <name evidence="2" type="ORF">F4148_10900</name>
</gene>
<dbReference type="Gene3D" id="3.40.1350.10">
    <property type="match status" value="1"/>
</dbReference>
<feature type="region of interest" description="Disordered" evidence="1">
    <location>
        <begin position="161"/>
        <end position="183"/>
    </location>
</feature>
<feature type="non-terminal residue" evidence="2">
    <location>
        <position position="183"/>
    </location>
</feature>
<feature type="compositionally biased region" description="Pro residues" evidence="1">
    <location>
        <begin position="173"/>
        <end position="183"/>
    </location>
</feature>
<accession>A0A6B1G4Y1</accession>